<dbReference type="Proteomes" id="UP001529510">
    <property type="component" value="Unassembled WGS sequence"/>
</dbReference>
<comment type="caution">
    <text evidence="1">The sequence shown here is derived from an EMBL/GenBank/DDBJ whole genome shotgun (WGS) entry which is preliminary data.</text>
</comment>
<accession>A0ABD0RXH4</accession>
<dbReference type="EMBL" id="JAMKFB020000001">
    <property type="protein sequence ID" value="KAL0203207.1"/>
    <property type="molecule type" value="Genomic_DNA"/>
</dbReference>
<proteinExistence type="predicted"/>
<evidence type="ECO:0000313" key="1">
    <source>
        <dbReference type="EMBL" id="KAL0203207.1"/>
    </source>
</evidence>
<reference evidence="1 2" key="1">
    <citation type="submission" date="2024-05" db="EMBL/GenBank/DDBJ databases">
        <title>Genome sequencing and assembly of Indian major carp, Cirrhinus mrigala (Hamilton, 1822).</title>
        <authorList>
            <person name="Mohindra V."/>
            <person name="Chowdhury L.M."/>
            <person name="Lal K."/>
            <person name="Jena J.K."/>
        </authorList>
    </citation>
    <scope>NUCLEOTIDE SEQUENCE [LARGE SCALE GENOMIC DNA]</scope>
    <source>
        <strain evidence="1">CM1030</strain>
        <tissue evidence="1">Blood</tissue>
    </source>
</reference>
<feature type="non-terminal residue" evidence="1">
    <location>
        <position position="52"/>
    </location>
</feature>
<sequence length="52" mass="5950">GLLSCWCNQSHGGRRNSHRHSGRNFHWLIHWCSVCRGEKCCSGQAEGKRVVQ</sequence>
<name>A0ABD0RXH4_CIRMR</name>
<gene>
    <name evidence="1" type="ORF">M9458_001225</name>
</gene>
<evidence type="ECO:0000313" key="2">
    <source>
        <dbReference type="Proteomes" id="UP001529510"/>
    </source>
</evidence>
<organism evidence="1 2">
    <name type="scientific">Cirrhinus mrigala</name>
    <name type="common">Mrigala</name>
    <dbReference type="NCBI Taxonomy" id="683832"/>
    <lineage>
        <taxon>Eukaryota</taxon>
        <taxon>Metazoa</taxon>
        <taxon>Chordata</taxon>
        <taxon>Craniata</taxon>
        <taxon>Vertebrata</taxon>
        <taxon>Euteleostomi</taxon>
        <taxon>Actinopterygii</taxon>
        <taxon>Neopterygii</taxon>
        <taxon>Teleostei</taxon>
        <taxon>Ostariophysi</taxon>
        <taxon>Cypriniformes</taxon>
        <taxon>Cyprinidae</taxon>
        <taxon>Labeoninae</taxon>
        <taxon>Labeonini</taxon>
        <taxon>Cirrhinus</taxon>
    </lineage>
</organism>
<protein>
    <submittedName>
        <fullName evidence="1">Uncharacterized protein</fullName>
    </submittedName>
</protein>
<feature type="non-terminal residue" evidence="1">
    <location>
        <position position="1"/>
    </location>
</feature>
<dbReference type="AlphaFoldDB" id="A0ABD0RXH4"/>
<keyword evidence="2" id="KW-1185">Reference proteome</keyword>